<dbReference type="Proteomes" id="UP000316916">
    <property type="component" value="Unassembled WGS sequence"/>
</dbReference>
<evidence type="ECO:0000313" key="2">
    <source>
        <dbReference type="Proteomes" id="UP000316916"/>
    </source>
</evidence>
<reference evidence="1 2" key="1">
    <citation type="submission" date="2017-05" db="EMBL/GenBank/DDBJ databases">
        <authorList>
            <person name="Varghese N."/>
            <person name="Submissions S."/>
        </authorList>
    </citation>
    <scope>NUCLEOTIDE SEQUENCE [LARGE SCALE GENOMIC DNA]</scope>
    <source>
        <strain evidence="1 2">DSM 29371</strain>
    </source>
</reference>
<dbReference type="InterPro" id="IPR032710">
    <property type="entry name" value="NTF2-like_dom_sf"/>
</dbReference>
<evidence type="ECO:0008006" key="3">
    <source>
        <dbReference type="Google" id="ProtNLM"/>
    </source>
</evidence>
<organism evidence="1 2">
    <name type="scientific">Chryseobacterium rhizoplanae</name>
    <dbReference type="NCBI Taxonomy" id="1609531"/>
    <lineage>
        <taxon>Bacteria</taxon>
        <taxon>Pseudomonadati</taxon>
        <taxon>Bacteroidota</taxon>
        <taxon>Flavobacteriia</taxon>
        <taxon>Flavobacteriales</taxon>
        <taxon>Weeksellaceae</taxon>
        <taxon>Chryseobacterium group</taxon>
        <taxon>Chryseobacterium</taxon>
    </lineage>
</organism>
<dbReference type="AlphaFoldDB" id="A0A521AZJ7"/>
<protein>
    <recommendedName>
        <fullName evidence="3">DUF4440 domain-containing protein</fullName>
    </recommendedName>
</protein>
<gene>
    <name evidence="1" type="ORF">SAMN06265171_101574</name>
</gene>
<accession>A0A521AZJ7</accession>
<name>A0A521AZJ7_9FLAO</name>
<sequence>MSNTEKIIWEIEEFHRNIEKWFQGKTENQESLYKELLSGFLPDFKMINGNGDTVTLSMLEEWLPTVFGKFPERNIQVENIEVHYSDHHGLATYIETQITGETTNRRQSSAIFLFNEEKASWFHLIENWI</sequence>
<proteinExistence type="predicted"/>
<keyword evidence="2" id="KW-1185">Reference proteome</keyword>
<dbReference type="Gene3D" id="3.10.450.50">
    <property type="match status" value="1"/>
</dbReference>
<evidence type="ECO:0000313" key="1">
    <source>
        <dbReference type="EMBL" id="SMO40267.1"/>
    </source>
</evidence>
<dbReference type="EMBL" id="FXTC01000001">
    <property type="protein sequence ID" value="SMO40267.1"/>
    <property type="molecule type" value="Genomic_DNA"/>
</dbReference>
<dbReference type="RefSeq" id="WP_142716613.1">
    <property type="nucleotide sequence ID" value="NZ_FXTC01000001.1"/>
</dbReference>
<dbReference type="SUPFAM" id="SSF54427">
    <property type="entry name" value="NTF2-like"/>
    <property type="match status" value="1"/>
</dbReference>